<dbReference type="EMBL" id="HBGY01022439">
    <property type="protein sequence ID" value="CAD9593387.1"/>
    <property type="molecule type" value="Transcribed_RNA"/>
</dbReference>
<evidence type="ECO:0000313" key="2">
    <source>
        <dbReference type="EMBL" id="CAD9593387.1"/>
    </source>
</evidence>
<sequence>MASLPLNYPNLHLMSITTSYLRQDTMPRGSDGFKLSQRCLDLAQEKIPEPYDFSLEEKVVNDMKKKKELNEQTAKDGAAATREEAQTEERQSMTMSTVVEGDNKAVEDTLLNLNIGISGDVAVRSSSVISDDIGEASNQAMVTKLMSITNASESQCKTYLEKTDYDLENAAAEYFASLSGR</sequence>
<feature type="compositionally biased region" description="Basic and acidic residues" evidence="1">
    <location>
        <begin position="81"/>
        <end position="91"/>
    </location>
</feature>
<feature type="region of interest" description="Disordered" evidence="1">
    <location>
        <begin position="68"/>
        <end position="95"/>
    </location>
</feature>
<proteinExistence type="predicted"/>
<accession>A0A7S2L1W3</accession>
<reference evidence="2" key="1">
    <citation type="submission" date="2021-01" db="EMBL/GenBank/DDBJ databases">
        <authorList>
            <person name="Corre E."/>
            <person name="Pelletier E."/>
            <person name="Niang G."/>
            <person name="Scheremetjew M."/>
            <person name="Finn R."/>
            <person name="Kale V."/>
            <person name="Holt S."/>
            <person name="Cochrane G."/>
            <person name="Meng A."/>
            <person name="Brown T."/>
            <person name="Cohen L."/>
        </authorList>
    </citation>
    <scope>NUCLEOTIDE SEQUENCE</scope>
    <source>
        <strain evidence="2">B650</strain>
    </source>
</reference>
<dbReference type="SUPFAM" id="SSF46934">
    <property type="entry name" value="UBA-like"/>
    <property type="match status" value="1"/>
</dbReference>
<dbReference type="CDD" id="cd14273">
    <property type="entry name" value="UBA_TAP-C_like"/>
    <property type="match status" value="1"/>
</dbReference>
<protein>
    <submittedName>
        <fullName evidence="2">Uncharacterized protein</fullName>
    </submittedName>
</protein>
<gene>
    <name evidence="2" type="ORF">LDAN0321_LOCUS14175</name>
</gene>
<evidence type="ECO:0000256" key="1">
    <source>
        <dbReference type="SAM" id="MobiDB-lite"/>
    </source>
</evidence>
<dbReference type="AlphaFoldDB" id="A0A7S2L1W3"/>
<organism evidence="2">
    <name type="scientific">Leptocylindrus danicus</name>
    <dbReference type="NCBI Taxonomy" id="163516"/>
    <lineage>
        <taxon>Eukaryota</taxon>
        <taxon>Sar</taxon>
        <taxon>Stramenopiles</taxon>
        <taxon>Ochrophyta</taxon>
        <taxon>Bacillariophyta</taxon>
        <taxon>Coscinodiscophyceae</taxon>
        <taxon>Chaetocerotophycidae</taxon>
        <taxon>Leptocylindrales</taxon>
        <taxon>Leptocylindraceae</taxon>
        <taxon>Leptocylindrus</taxon>
    </lineage>
</organism>
<dbReference type="Pfam" id="PF14555">
    <property type="entry name" value="UBA_4"/>
    <property type="match status" value="1"/>
</dbReference>
<name>A0A7S2L1W3_9STRA</name>
<dbReference type="InterPro" id="IPR009060">
    <property type="entry name" value="UBA-like_sf"/>
</dbReference>
<dbReference type="Gene3D" id="1.10.8.10">
    <property type="entry name" value="DNA helicase RuvA subunit, C-terminal domain"/>
    <property type="match status" value="1"/>
</dbReference>